<protein>
    <submittedName>
        <fullName evidence="13">Uncharacterized protein</fullName>
    </submittedName>
</protein>
<accession>A0A913ZSP4</accession>
<evidence type="ECO:0000256" key="12">
    <source>
        <dbReference type="SAM" id="Phobius"/>
    </source>
</evidence>
<organism evidence="13 14">
    <name type="scientific">Patiria miniata</name>
    <name type="common">Bat star</name>
    <name type="synonym">Asterina miniata</name>
    <dbReference type="NCBI Taxonomy" id="46514"/>
    <lineage>
        <taxon>Eukaryota</taxon>
        <taxon>Metazoa</taxon>
        <taxon>Echinodermata</taxon>
        <taxon>Eleutherozoa</taxon>
        <taxon>Asterozoa</taxon>
        <taxon>Asteroidea</taxon>
        <taxon>Valvatacea</taxon>
        <taxon>Valvatida</taxon>
        <taxon>Asterinidae</taxon>
        <taxon>Patiria</taxon>
    </lineage>
</organism>
<dbReference type="AlphaFoldDB" id="A0A913ZSP4"/>
<evidence type="ECO:0000256" key="3">
    <source>
        <dbReference type="ARBA" id="ARBA00022461"/>
    </source>
</evidence>
<evidence type="ECO:0000313" key="14">
    <source>
        <dbReference type="Proteomes" id="UP000887568"/>
    </source>
</evidence>
<keyword evidence="8 12" id="KW-0472">Membrane</keyword>
<dbReference type="PANTHER" id="PTHR11690:SF222">
    <property type="entry name" value="AMILORIDE-SENSITIVE SODIUM CHANNEL SUBUNIT GAMMA"/>
    <property type="match status" value="1"/>
</dbReference>
<reference evidence="13" key="1">
    <citation type="submission" date="2022-11" db="UniProtKB">
        <authorList>
            <consortium name="EnsemblMetazoa"/>
        </authorList>
    </citation>
    <scope>IDENTIFICATION</scope>
</reference>
<feature type="transmembrane region" description="Helical" evidence="12">
    <location>
        <begin position="35"/>
        <end position="53"/>
    </location>
</feature>
<dbReference type="GO" id="GO:0015280">
    <property type="term" value="F:ligand-gated sodium channel activity"/>
    <property type="evidence" value="ECO:0007669"/>
    <property type="project" value="TreeGrafter"/>
</dbReference>
<keyword evidence="10 11" id="KW-0407">Ion channel</keyword>
<keyword evidence="5 12" id="KW-1133">Transmembrane helix</keyword>
<keyword evidence="3 11" id="KW-0894">Sodium channel</keyword>
<dbReference type="Proteomes" id="UP000887568">
    <property type="component" value="Unplaced"/>
</dbReference>
<dbReference type="Pfam" id="PF00858">
    <property type="entry name" value="ASC"/>
    <property type="match status" value="1"/>
</dbReference>
<dbReference type="PANTHER" id="PTHR11690">
    <property type="entry name" value="AMILORIDE-SENSITIVE SODIUM CHANNEL-RELATED"/>
    <property type="match status" value="1"/>
</dbReference>
<dbReference type="PROSITE" id="PS01206">
    <property type="entry name" value="ASC"/>
    <property type="match status" value="1"/>
</dbReference>
<dbReference type="InterPro" id="IPR020903">
    <property type="entry name" value="ENaC_CS"/>
</dbReference>
<comment type="subcellular location">
    <subcellularLocation>
        <location evidence="1">Membrane</location>
        <topology evidence="1">Multi-pass membrane protein</topology>
    </subcellularLocation>
</comment>
<evidence type="ECO:0000313" key="13">
    <source>
        <dbReference type="EnsemblMetazoa" id="XP_038054429.1"/>
    </source>
</evidence>
<dbReference type="GO" id="GO:0005886">
    <property type="term" value="C:plasma membrane"/>
    <property type="evidence" value="ECO:0007669"/>
    <property type="project" value="TreeGrafter"/>
</dbReference>
<keyword evidence="4 11" id="KW-0812">Transmembrane</keyword>
<sequence>MGCYKRCYLRHWALAVTDLHGVKHIAGDGGILRRLMWAVFFLAALVIFLYQATQTMIHFFESHHITKVDISYRKKLDFPAVTVCNFNKYRESALTERDIRNVGYHLGIVDKDHNLINPHLYTEEFRQKMAAVDWSVQDIDSNYNMTEFTNRTGHQLDEMIVECSWKDEPCSPADFHHIFTHLGNCYTFNHVDLKEERHSSISAGAANGLKLTLDIQEEEYTPSNDLDGAAEDAGIKWMLHHPSEPPYVKELGFGAGPGHHTFVAVRHEEVQSLPYPYTTCMENTAGLLDYFDHYSLQACRIECETQIVVERCGCKLVEQPGDARVCNPAESHECAHIVLVQAVAGHIDTPCKCDSPCEVEGYPFVNTNVKLRARYIERIYSNTTHNFSADYIQNNLVLLSIYYEALNAETVTQLPEVTIPSLLAALGGNFGLFLGASVLTIVELFEYLFDELTASCTVGKRSNRTGNSRAVLTAKEKNTANTTNTEISVISVEEEIKIK</sequence>
<dbReference type="RefSeq" id="XP_038054429.1">
    <property type="nucleotide sequence ID" value="XM_038198501.1"/>
</dbReference>
<name>A0A913ZSP4_PATMI</name>
<evidence type="ECO:0000256" key="6">
    <source>
        <dbReference type="ARBA" id="ARBA00023053"/>
    </source>
</evidence>
<dbReference type="OrthoDB" id="8065060at2759"/>
<dbReference type="GeneID" id="119726701"/>
<keyword evidence="2 11" id="KW-0813">Transport</keyword>
<dbReference type="Gene3D" id="2.60.470.10">
    <property type="entry name" value="Acid-sensing ion channels like domains"/>
    <property type="match status" value="1"/>
</dbReference>
<dbReference type="Gene3D" id="1.10.287.770">
    <property type="entry name" value="YojJ-like"/>
    <property type="match status" value="1"/>
</dbReference>
<evidence type="ECO:0000256" key="11">
    <source>
        <dbReference type="RuleBase" id="RU000679"/>
    </source>
</evidence>
<evidence type="ECO:0000256" key="8">
    <source>
        <dbReference type="ARBA" id="ARBA00023136"/>
    </source>
</evidence>
<dbReference type="PRINTS" id="PR01078">
    <property type="entry name" value="AMINACHANNEL"/>
</dbReference>
<proteinExistence type="inferred from homology"/>
<keyword evidence="14" id="KW-1185">Reference proteome</keyword>
<evidence type="ECO:0000256" key="1">
    <source>
        <dbReference type="ARBA" id="ARBA00004141"/>
    </source>
</evidence>
<keyword evidence="6" id="KW-0915">Sodium</keyword>
<dbReference type="InterPro" id="IPR001873">
    <property type="entry name" value="ENaC"/>
</dbReference>
<dbReference type="EnsemblMetazoa" id="XM_038198501.1">
    <property type="protein sequence ID" value="XP_038054429.1"/>
    <property type="gene ID" value="LOC119726701"/>
</dbReference>
<comment type="similarity">
    <text evidence="11">Belongs to the amiloride-sensitive sodium channel (TC 1.A.6) family.</text>
</comment>
<evidence type="ECO:0000256" key="10">
    <source>
        <dbReference type="ARBA" id="ARBA00023303"/>
    </source>
</evidence>
<evidence type="ECO:0000256" key="5">
    <source>
        <dbReference type="ARBA" id="ARBA00022989"/>
    </source>
</evidence>
<evidence type="ECO:0000256" key="7">
    <source>
        <dbReference type="ARBA" id="ARBA00023065"/>
    </source>
</evidence>
<keyword evidence="9 11" id="KW-0739">Sodium transport</keyword>
<dbReference type="OMA" id="DIYREDT"/>
<keyword evidence="7 11" id="KW-0406">Ion transport</keyword>
<evidence type="ECO:0000256" key="4">
    <source>
        <dbReference type="ARBA" id="ARBA00022692"/>
    </source>
</evidence>
<evidence type="ECO:0000256" key="2">
    <source>
        <dbReference type="ARBA" id="ARBA00022448"/>
    </source>
</evidence>
<evidence type="ECO:0000256" key="9">
    <source>
        <dbReference type="ARBA" id="ARBA00023201"/>
    </source>
</evidence>